<name>A0ABX0GFU8_9GAMM</name>
<organism evidence="2 3">
    <name type="scientific">Photorhabdus tasmaniensis</name>
    <dbReference type="NCBI Taxonomy" id="1004159"/>
    <lineage>
        <taxon>Bacteria</taxon>
        <taxon>Pseudomonadati</taxon>
        <taxon>Pseudomonadota</taxon>
        <taxon>Gammaproteobacteria</taxon>
        <taxon>Enterobacterales</taxon>
        <taxon>Morganellaceae</taxon>
        <taxon>Photorhabdus</taxon>
    </lineage>
</organism>
<gene>
    <name evidence="2" type="ORF">C5471_08055</name>
</gene>
<feature type="domain" description="Transglycosylase SLT" evidence="1">
    <location>
        <begin position="32"/>
        <end position="154"/>
    </location>
</feature>
<dbReference type="InterPro" id="IPR008258">
    <property type="entry name" value="Transglycosylase_SLT_dom_1"/>
</dbReference>
<dbReference type="Gene3D" id="1.10.530.10">
    <property type="match status" value="1"/>
</dbReference>
<accession>A0ABX0GFU8</accession>
<dbReference type="Pfam" id="PF01464">
    <property type="entry name" value="SLT"/>
    <property type="match status" value="1"/>
</dbReference>
<evidence type="ECO:0000313" key="3">
    <source>
        <dbReference type="Proteomes" id="UP000697802"/>
    </source>
</evidence>
<keyword evidence="3" id="KW-1185">Reference proteome</keyword>
<dbReference type="InterPro" id="IPR023346">
    <property type="entry name" value="Lysozyme-like_dom_sf"/>
</dbReference>
<dbReference type="SUPFAM" id="SSF53955">
    <property type="entry name" value="Lysozyme-like"/>
    <property type="match status" value="1"/>
</dbReference>
<sequence>MVKGLGGNLARVLMLFLLPLSLLECEEVQAFCFQTAGARYQIDPQLLRAMAKGESGLNPRAMHINKDKAGKPKSTDYGLMQINSRHIPRLKAQGVILGKDDLLMKPCLNVQIGAWILAKHFQTCGVNWNCLGSYNAGFGMERHEIREHYADRIWRIYQAQRNNEREK</sequence>
<proteinExistence type="predicted"/>
<dbReference type="CDD" id="cd13400">
    <property type="entry name" value="LT_IagB-like"/>
    <property type="match status" value="1"/>
</dbReference>
<evidence type="ECO:0000259" key="1">
    <source>
        <dbReference type="Pfam" id="PF01464"/>
    </source>
</evidence>
<reference evidence="2 3" key="1">
    <citation type="submission" date="2018-02" db="EMBL/GenBank/DDBJ databases">
        <authorList>
            <person name="Machado R.A."/>
        </authorList>
    </citation>
    <scope>NUCLEOTIDE SEQUENCE [LARGE SCALE GENOMIC DNA]</scope>
    <source>
        <strain evidence="2 3">T327</strain>
    </source>
</reference>
<dbReference type="EMBL" id="PUJU01000013">
    <property type="protein sequence ID" value="NHB87661.1"/>
    <property type="molecule type" value="Genomic_DNA"/>
</dbReference>
<dbReference type="Proteomes" id="UP000697802">
    <property type="component" value="Unassembled WGS sequence"/>
</dbReference>
<comment type="caution">
    <text evidence="2">The sequence shown here is derived from an EMBL/GenBank/DDBJ whole genome shotgun (WGS) entry which is preliminary data.</text>
</comment>
<protein>
    <submittedName>
        <fullName evidence="2">Pilus assembly protein</fullName>
    </submittedName>
</protein>
<evidence type="ECO:0000313" key="2">
    <source>
        <dbReference type="EMBL" id="NHB87661.1"/>
    </source>
</evidence>